<dbReference type="EMBL" id="JAVLET010000001">
    <property type="protein sequence ID" value="KAL0474609.1"/>
    <property type="molecule type" value="Genomic_DNA"/>
</dbReference>
<feature type="region of interest" description="Disordered" evidence="1">
    <location>
        <begin position="1"/>
        <end position="38"/>
    </location>
</feature>
<gene>
    <name evidence="2" type="ORF">QR685DRAFT_430066</name>
</gene>
<sequence>MSESEEESNEGRFEIEESARARATGAQMASQAKELANAPPIRILSNNSLGLSQDRFTTLDRRIETKIRRSCGSDDWRDERAKTENGSGADGLQVGRMTGGGTGDTFRHAAEVESGVQELACTL</sequence>
<organism evidence="2 3">
    <name type="scientific">Neurospora intermedia</name>
    <dbReference type="NCBI Taxonomy" id="5142"/>
    <lineage>
        <taxon>Eukaryota</taxon>
        <taxon>Fungi</taxon>
        <taxon>Dikarya</taxon>
        <taxon>Ascomycota</taxon>
        <taxon>Pezizomycotina</taxon>
        <taxon>Sordariomycetes</taxon>
        <taxon>Sordariomycetidae</taxon>
        <taxon>Sordariales</taxon>
        <taxon>Sordariaceae</taxon>
        <taxon>Neurospora</taxon>
    </lineage>
</organism>
<evidence type="ECO:0000256" key="1">
    <source>
        <dbReference type="SAM" id="MobiDB-lite"/>
    </source>
</evidence>
<feature type="compositionally biased region" description="Basic and acidic residues" evidence="1">
    <location>
        <begin position="9"/>
        <end position="20"/>
    </location>
</feature>
<feature type="compositionally biased region" description="Basic and acidic residues" evidence="1">
    <location>
        <begin position="71"/>
        <end position="83"/>
    </location>
</feature>
<accession>A0ABR3DPL1</accession>
<protein>
    <submittedName>
        <fullName evidence="2">Uncharacterized protein</fullName>
    </submittedName>
</protein>
<keyword evidence="3" id="KW-1185">Reference proteome</keyword>
<feature type="region of interest" description="Disordered" evidence="1">
    <location>
        <begin position="71"/>
        <end position="104"/>
    </location>
</feature>
<reference evidence="2 3" key="1">
    <citation type="submission" date="2023-09" db="EMBL/GenBank/DDBJ databases">
        <title>Multi-omics analysis of a traditional fermented food reveals byproduct-associated fungal strains for waste-to-food upcycling.</title>
        <authorList>
            <consortium name="Lawrence Berkeley National Laboratory"/>
            <person name="Rekdal V.M."/>
            <person name="Villalobos-Escobedo J.M."/>
            <person name="Rodriguez-Valeron N."/>
            <person name="Garcia M.O."/>
            <person name="Vasquez D.P."/>
            <person name="Damayanti I."/>
            <person name="Sorensen P.M."/>
            <person name="Baidoo E.E."/>
            <person name="De Carvalho A.C."/>
            <person name="Riley R."/>
            <person name="Lipzen A."/>
            <person name="He G."/>
            <person name="Yan M."/>
            <person name="Haridas S."/>
            <person name="Daum C."/>
            <person name="Yoshinaga Y."/>
            <person name="Ng V."/>
            <person name="Grigoriev I.V."/>
            <person name="Munk R."/>
            <person name="Nuraida L."/>
            <person name="Wijaya C.H."/>
            <person name="Morales P.-C."/>
            <person name="Keasling J.D."/>
        </authorList>
    </citation>
    <scope>NUCLEOTIDE SEQUENCE [LARGE SCALE GENOMIC DNA]</scope>
    <source>
        <strain evidence="2 3">FGSC 2613</strain>
    </source>
</reference>
<name>A0ABR3DPL1_NEUIN</name>
<evidence type="ECO:0000313" key="2">
    <source>
        <dbReference type="EMBL" id="KAL0474609.1"/>
    </source>
</evidence>
<proteinExistence type="predicted"/>
<comment type="caution">
    <text evidence="2">The sequence shown here is derived from an EMBL/GenBank/DDBJ whole genome shotgun (WGS) entry which is preliminary data.</text>
</comment>
<evidence type="ECO:0000313" key="3">
    <source>
        <dbReference type="Proteomes" id="UP001451303"/>
    </source>
</evidence>
<dbReference type="Proteomes" id="UP001451303">
    <property type="component" value="Unassembled WGS sequence"/>
</dbReference>